<feature type="transmembrane region" description="Helical" evidence="5">
    <location>
        <begin position="224"/>
        <end position="246"/>
    </location>
</feature>
<reference evidence="6" key="1">
    <citation type="journal article" date="2014" name="Int. J. Syst. Evol. Microbiol.">
        <title>Complete genome sequence of Corynebacterium casei LMG S-19264T (=DSM 44701T), isolated from a smear-ripened cheese.</title>
        <authorList>
            <consortium name="US DOE Joint Genome Institute (JGI-PGF)"/>
            <person name="Walter F."/>
            <person name="Albersmeier A."/>
            <person name="Kalinowski J."/>
            <person name="Ruckert C."/>
        </authorList>
    </citation>
    <scope>NUCLEOTIDE SEQUENCE</scope>
    <source>
        <strain evidence="6">JCM 12862</strain>
    </source>
</reference>
<evidence type="ECO:0000256" key="4">
    <source>
        <dbReference type="ARBA" id="ARBA00023136"/>
    </source>
</evidence>
<feature type="transmembrane region" description="Helical" evidence="5">
    <location>
        <begin position="44"/>
        <end position="66"/>
    </location>
</feature>
<dbReference type="InterPro" id="IPR051598">
    <property type="entry name" value="TSUP/Inactive_protease-like"/>
</dbReference>
<dbReference type="EMBL" id="BMNR01000002">
    <property type="protein sequence ID" value="GGK17620.1"/>
    <property type="molecule type" value="Genomic_DNA"/>
</dbReference>
<evidence type="ECO:0000256" key="1">
    <source>
        <dbReference type="ARBA" id="ARBA00004141"/>
    </source>
</evidence>
<accession>A0A8J3BLF9</accession>
<feature type="transmembrane region" description="Helical" evidence="5">
    <location>
        <begin position="258"/>
        <end position="275"/>
    </location>
</feature>
<dbReference type="Proteomes" id="UP000612329">
    <property type="component" value="Unassembled WGS sequence"/>
</dbReference>
<feature type="transmembrane region" description="Helical" evidence="5">
    <location>
        <begin position="72"/>
        <end position="92"/>
    </location>
</feature>
<keyword evidence="5" id="KW-1003">Cell membrane</keyword>
<evidence type="ECO:0000313" key="6">
    <source>
        <dbReference type="EMBL" id="GGK17620.1"/>
    </source>
</evidence>
<gene>
    <name evidence="6" type="ORF">GCM10007962_09790</name>
</gene>
<keyword evidence="7" id="KW-1185">Reference proteome</keyword>
<evidence type="ECO:0000313" key="7">
    <source>
        <dbReference type="Proteomes" id="UP000612329"/>
    </source>
</evidence>
<dbReference type="GO" id="GO:0005886">
    <property type="term" value="C:plasma membrane"/>
    <property type="evidence" value="ECO:0007669"/>
    <property type="project" value="UniProtKB-SubCell"/>
</dbReference>
<proteinExistence type="inferred from homology"/>
<feature type="transmembrane region" description="Helical" evidence="5">
    <location>
        <begin position="6"/>
        <end position="37"/>
    </location>
</feature>
<dbReference type="Pfam" id="PF01925">
    <property type="entry name" value="TauE"/>
    <property type="match status" value="1"/>
</dbReference>
<feature type="transmembrane region" description="Helical" evidence="5">
    <location>
        <begin position="190"/>
        <end position="212"/>
    </location>
</feature>
<dbReference type="AlphaFoldDB" id="A0A8J3BLF9"/>
<protein>
    <recommendedName>
        <fullName evidence="5">Probable membrane transporter protein</fullName>
    </recommendedName>
</protein>
<keyword evidence="2 5" id="KW-0812">Transmembrane</keyword>
<evidence type="ECO:0000256" key="2">
    <source>
        <dbReference type="ARBA" id="ARBA00022692"/>
    </source>
</evidence>
<comment type="similarity">
    <text evidence="5">Belongs to the 4-toluene sulfonate uptake permease (TSUP) (TC 2.A.102) family.</text>
</comment>
<name>A0A8J3BLF9_9FLAO</name>
<evidence type="ECO:0000256" key="3">
    <source>
        <dbReference type="ARBA" id="ARBA00022989"/>
    </source>
</evidence>
<comment type="subcellular location">
    <subcellularLocation>
        <location evidence="5">Cell membrane</location>
        <topology evidence="5">Multi-pass membrane protein</topology>
    </subcellularLocation>
    <subcellularLocation>
        <location evidence="1">Membrane</location>
        <topology evidence="1">Multi-pass membrane protein</topology>
    </subcellularLocation>
</comment>
<feature type="transmembrane region" description="Helical" evidence="5">
    <location>
        <begin position="99"/>
        <end position="118"/>
    </location>
</feature>
<dbReference type="PANTHER" id="PTHR43701">
    <property type="entry name" value="MEMBRANE TRANSPORTER PROTEIN MJ0441-RELATED"/>
    <property type="match status" value="1"/>
</dbReference>
<dbReference type="PANTHER" id="PTHR43701:SF2">
    <property type="entry name" value="MEMBRANE TRANSPORTER PROTEIN YJNA-RELATED"/>
    <property type="match status" value="1"/>
</dbReference>
<dbReference type="RefSeq" id="WP_188650625.1">
    <property type="nucleotide sequence ID" value="NZ_BMNR01000002.1"/>
</dbReference>
<keyword evidence="3 5" id="KW-1133">Transmembrane helix</keyword>
<dbReference type="InterPro" id="IPR002781">
    <property type="entry name" value="TM_pro_TauE-like"/>
</dbReference>
<reference evidence="6" key="2">
    <citation type="submission" date="2020-09" db="EMBL/GenBank/DDBJ databases">
        <authorList>
            <person name="Sun Q."/>
            <person name="Ohkuma M."/>
        </authorList>
    </citation>
    <scope>NUCLEOTIDE SEQUENCE</scope>
    <source>
        <strain evidence="6">JCM 12862</strain>
    </source>
</reference>
<evidence type="ECO:0000256" key="5">
    <source>
        <dbReference type="RuleBase" id="RU363041"/>
    </source>
</evidence>
<feature type="transmembrane region" description="Helical" evidence="5">
    <location>
        <begin position="160"/>
        <end position="183"/>
    </location>
</feature>
<comment type="caution">
    <text evidence="6">The sequence shown here is derived from an EMBL/GenBank/DDBJ whole genome shotgun (WGS) entry which is preliminary data.</text>
</comment>
<organism evidence="6 7">
    <name type="scientific">Yeosuana aromativorans</name>
    <dbReference type="NCBI Taxonomy" id="288019"/>
    <lineage>
        <taxon>Bacteria</taxon>
        <taxon>Pseudomonadati</taxon>
        <taxon>Bacteroidota</taxon>
        <taxon>Flavobacteriia</taxon>
        <taxon>Flavobacteriales</taxon>
        <taxon>Flavobacteriaceae</taxon>
        <taxon>Yeosuana</taxon>
    </lineage>
</organism>
<sequence>METIILLVSIGIIVGTLGTLIGAGGGFILVPVLMFLYPNYSTETITAISIAAVACNAISGSSAYMVAKRVDYKAGIIFALCTIPGSVLGVYSTKLISRTLFDTVFGILLCGLGIYLFLKGGQRIISENHLKPQKGLTYQKITDKSGHTYEYSYSMKKGGIFSVFVGYFSPLLGIGGGIIHVPFISEWLKFPVHIATATSHFILAIMATVSVIVHYYNGVYDSPIIANTVISISAGIVVGAQIGAYLSKLIKGKMIIKALSICLAIVGLRILLLQVT</sequence>
<keyword evidence="4 5" id="KW-0472">Membrane</keyword>